<dbReference type="AlphaFoldDB" id="X0Z7L8"/>
<sequence length="93" mass="10248">MIDKKKKLSRRNFISRTLSGMASLGFSGLVGKAEIVTKLKESKLNSKGGIIYRTLGKTGIRMPIVNMGVMNTLDSVLMKRSYEIGVSYFDTVA</sequence>
<gene>
    <name evidence="1" type="ORF">S01H4_14919</name>
</gene>
<evidence type="ECO:0000313" key="1">
    <source>
        <dbReference type="EMBL" id="GAG65405.1"/>
    </source>
</evidence>
<organism evidence="1">
    <name type="scientific">marine sediment metagenome</name>
    <dbReference type="NCBI Taxonomy" id="412755"/>
    <lineage>
        <taxon>unclassified sequences</taxon>
        <taxon>metagenomes</taxon>
        <taxon>ecological metagenomes</taxon>
    </lineage>
</organism>
<proteinExistence type="predicted"/>
<accession>X0Z7L8</accession>
<dbReference type="EMBL" id="BART01006539">
    <property type="protein sequence ID" value="GAG65405.1"/>
    <property type="molecule type" value="Genomic_DNA"/>
</dbReference>
<protein>
    <recommendedName>
        <fullName evidence="2">NADP-dependent oxidoreductase domain-containing protein</fullName>
    </recommendedName>
</protein>
<reference evidence="1" key="1">
    <citation type="journal article" date="2014" name="Front. Microbiol.">
        <title>High frequency of phylogenetically diverse reductive dehalogenase-homologous genes in deep subseafloor sedimentary metagenomes.</title>
        <authorList>
            <person name="Kawai M."/>
            <person name="Futagami T."/>
            <person name="Toyoda A."/>
            <person name="Takaki Y."/>
            <person name="Nishi S."/>
            <person name="Hori S."/>
            <person name="Arai W."/>
            <person name="Tsubouchi T."/>
            <person name="Morono Y."/>
            <person name="Uchiyama I."/>
            <person name="Ito T."/>
            <person name="Fujiyama A."/>
            <person name="Inagaki F."/>
            <person name="Takami H."/>
        </authorList>
    </citation>
    <scope>NUCLEOTIDE SEQUENCE</scope>
    <source>
        <strain evidence="1">Expedition CK06-06</strain>
    </source>
</reference>
<comment type="caution">
    <text evidence="1">The sequence shown here is derived from an EMBL/GenBank/DDBJ whole genome shotgun (WGS) entry which is preliminary data.</text>
</comment>
<name>X0Z7L8_9ZZZZ</name>
<evidence type="ECO:0008006" key="2">
    <source>
        <dbReference type="Google" id="ProtNLM"/>
    </source>
</evidence>